<proteinExistence type="predicted"/>
<protein>
    <submittedName>
        <fullName evidence="2">Uncharacterized protein</fullName>
    </submittedName>
</protein>
<organism evidence="2">
    <name type="scientific">Fagus sylvatica</name>
    <name type="common">Beechnut</name>
    <dbReference type="NCBI Taxonomy" id="28930"/>
    <lineage>
        <taxon>Eukaryota</taxon>
        <taxon>Viridiplantae</taxon>
        <taxon>Streptophyta</taxon>
        <taxon>Embryophyta</taxon>
        <taxon>Tracheophyta</taxon>
        <taxon>Spermatophyta</taxon>
        <taxon>Magnoliopsida</taxon>
        <taxon>eudicotyledons</taxon>
        <taxon>Gunneridae</taxon>
        <taxon>Pentapetalae</taxon>
        <taxon>rosids</taxon>
        <taxon>fabids</taxon>
        <taxon>Fagales</taxon>
        <taxon>Fagaceae</taxon>
        <taxon>Fagus</taxon>
    </lineage>
</organism>
<name>A0A2N9ED82_FAGSY</name>
<gene>
    <name evidence="2" type="ORF">FSB_LOCUS634</name>
</gene>
<reference evidence="2" key="1">
    <citation type="submission" date="2018-02" db="EMBL/GenBank/DDBJ databases">
        <authorList>
            <person name="Cohen D.B."/>
            <person name="Kent A.D."/>
        </authorList>
    </citation>
    <scope>NUCLEOTIDE SEQUENCE</scope>
</reference>
<dbReference type="AlphaFoldDB" id="A0A2N9ED82"/>
<accession>A0A2N9ED82</accession>
<feature type="region of interest" description="Disordered" evidence="1">
    <location>
        <begin position="383"/>
        <end position="707"/>
    </location>
</feature>
<evidence type="ECO:0000313" key="2">
    <source>
        <dbReference type="EMBL" id="SPC72752.1"/>
    </source>
</evidence>
<dbReference type="EMBL" id="OIVN01000023">
    <property type="protein sequence ID" value="SPC72752.1"/>
    <property type="molecule type" value="Genomic_DNA"/>
</dbReference>
<evidence type="ECO:0000256" key="1">
    <source>
        <dbReference type="SAM" id="MobiDB-lite"/>
    </source>
</evidence>
<sequence>MPPANRELHVVAGVVIFPTHPGPHDQLAASRKDSVREGGLYRRKACAAYFCKVPDLWESDLGSARYGSTNRGRGVFLVRLRDSFPIVIPARPGKILAIREFHVMHGMCLLSNVPGLADQLRCESGRLCAQAWQRRPCTEASLGSQDMILRTEAVGSVPSCQGFWTITPSFLRPFLARKVSNRSSHHVLQNGQGAVSSIQLSVWSMVRSNLGQTWSTLVKLGQNSPNPGKCIPGPRFEDFLGIVGPSRVRNGSVKPRSNLVNSGQTWSTLVKSWEMCPGPSSWEYFDVMSPRRNRPTWFGLPRFACRHPRKSRGYCEKSSSVCVSFYVRRAGSQPVDTRVKSLGRFQILGFLKTPFFLLLLFLLAQISRSGSPFALLRSRNEICDSGPNRPGPPSPRNGDESGTNRPGPPRSRNEICDSGPNRSGPPSPRNGDESGTNRPGPSRSRNEICDSGPNRSGPPSPRNGDESGTNRPGPPRSRNEICDSGPNRSGPPSPRNGDELGTNRPGPPRSRNEICDSGPNRSGPPSPRNGDELGTNRPGPPRSRNEICDSGPNRSGPPSPRNGDESGTNRPGPPRSRNEICDSGPNRSGPPSPRNGDESGTNRPGPPRSRNEICDSGPNRSGPPSPRNGDESGTNRPGPSRSRNEICDSGPNRSGPPSPRNGDESGTNRPGPPRSRNEICDSGPNRSGPPSPRNGDESGTNRPGPPRCLTEAVVAEIVAGPHVLDSCECMNIEDAMRASLRWLLLCLLGRSALASHTLGLAISQVSCRFETLEGWVLYIQEAHFYHHRVLLLQRPISSNPGSYSFTRPISALSGLTPSRGPFTLGSYSFTRPISSSSGLTPSRGPFLSMSGLTPSRGPFLSMSGLTPSRGPFLSMSGLTPSRGPFLSMSGLTPSRGPFQQLLGLTPSRGPFLSMSGLTPSRGPFLSSLGLTPS</sequence>